<dbReference type="PANTHER" id="PTHR48043:SF161">
    <property type="entry name" value="UDP GLUCURONOSYLTRANSFERASE FAMILY 1 MEMBER A1"/>
    <property type="match status" value="1"/>
</dbReference>
<dbReference type="Pfam" id="PF00201">
    <property type="entry name" value="UDPGT"/>
    <property type="match status" value="1"/>
</dbReference>
<accession>A0A1S3LQ90</accession>
<organism evidence="14 15">
    <name type="scientific">Salmo salar</name>
    <name type="common">Atlantic salmon</name>
    <dbReference type="NCBI Taxonomy" id="8030"/>
    <lineage>
        <taxon>Eukaryota</taxon>
        <taxon>Metazoa</taxon>
        <taxon>Chordata</taxon>
        <taxon>Craniata</taxon>
        <taxon>Vertebrata</taxon>
        <taxon>Euteleostomi</taxon>
        <taxon>Actinopterygii</taxon>
        <taxon>Neopterygii</taxon>
        <taxon>Teleostei</taxon>
        <taxon>Protacanthopterygii</taxon>
        <taxon>Salmoniformes</taxon>
        <taxon>Salmonidae</taxon>
        <taxon>Salmoninae</taxon>
        <taxon>Salmo</taxon>
    </lineage>
</organism>
<keyword evidence="8 12" id="KW-1133">Transmembrane helix</keyword>
<feature type="signal peptide" evidence="13">
    <location>
        <begin position="1"/>
        <end position="27"/>
    </location>
</feature>
<evidence type="ECO:0000256" key="9">
    <source>
        <dbReference type="ARBA" id="ARBA00023136"/>
    </source>
</evidence>
<keyword evidence="4 11" id="KW-0328">Glycosyltransferase</keyword>
<dbReference type="FunFam" id="3.40.50.2000:FF:000176">
    <property type="entry name" value="UDP glucuronosyltransferase 1 family, polypeptide A7"/>
    <property type="match status" value="1"/>
</dbReference>
<evidence type="ECO:0000256" key="4">
    <source>
        <dbReference type="ARBA" id="ARBA00022676"/>
    </source>
</evidence>
<keyword evidence="10" id="KW-0325">Glycoprotein</keyword>
<evidence type="ECO:0000256" key="8">
    <source>
        <dbReference type="ARBA" id="ARBA00022989"/>
    </source>
</evidence>
<evidence type="ECO:0000256" key="3">
    <source>
        <dbReference type="ARBA" id="ARBA00012544"/>
    </source>
</evidence>
<keyword evidence="6 12" id="KW-0812">Transmembrane</keyword>
<keyword evidence="7" id="KW-0256">Endoplasmic reticulum</keyword>
<keyword evidence="5 11" id="KW-0808">Transferase</keyword>
<dbReference type="EC" id="2.4.1.17" evidence="3"/>
<keyword evidence="9 12" id="KW-0472">Membrane</keyword>
<sequence>MAGGGVWLRGAAAGLVLSLCLVVSCRAGKLLVIPADGSHWTGMKPLVEELGRRGNQVVVVIPEVSGSLGPSEHTITLTYPVPYTRTQLQTIQRANLDTIMASDTSNDISRMWSYYQTLTVLRNYTRNNCDSLLSNQDMMQTLREQAFDAILTDPFEPLGVIVGALLSLPAIYIQNGLPCGTDLEASQCPSPPSYTPGRFTHFTDHMTLRQRSVNFLWALLRPLACRYLYLCTLMFARFDKLTSRYLEKDITYRELLGDGAIWLLRYDYSFEYPKPRMPNMVNIGGINCGKRAPLPPDLQEFVDESGEDGFVVFTLGSLVSQMPEERAKQFFDAFSRIPQRVVWRYTGVVPENAPANVRVMKWLPQNDLLGHPKVKAFITHGGTHGIYEGICNGVPMVMLPLFGDQDDNVHRMAVRGVGEVLSVFDVTSDKLVEALNKVINDKSYKEKMLKLSTVHKDRPIEPLDLAVFWTEFVMRHGGANHLRPAAHDLNWIQYHSLDVFALLLTIVLTVVMVTVKCCKVCFRKCCGMIWTMKMKSE</sequence>
<dbReference type="GO" id="GO:0005789">
    <property type="term" value="C:endoplasmic reticulum membrane"/>
    <property type="evidence" value="ECO:0007669"/>
    <property type="project" value="UniProtKB-SubCell"/>
</dbReference>
<dbReference type="Gene3D" id="3.40.50.2000">
    <property type="entry name" value="Glycogen Phosphorylase B"/>
    <property type="match status" value="2"/>
</dbReference>
<proteinExistence type="inferred from homology"/>
<keyword evidence="14" id="KW-1185">Reference proteome</keyword>
<evidence type="ECO:0000256" key="1">
    <source>
        <dbReference type="ARBA" id="ARBA00004389"/>
    </source>
</evidence>
<dbReference type="AlphaFoldDB" id="A0A1S3LQ90"/>
<dbReference type="FunFam" id="3.40.50.2000:FF:000001">
    <property type="entry name" value="UDP-glucuronosyltransferase"/>
    <property type="match status" value="1"/>
</dbReference>
<evidence type="ECO:0000256" key="13">
    <source>
        <dbReference type="SAM" id="SignalP"/>
    </source>
</evidence>
<dbReference type="SUPFAM" id="SSF53756">
    <property type="entry name" value="UDP-Glycosyltransferase/glycogen phosphorylase"/>
    <property type="match status" value="1"/>
</dbReference>
<keyword evidence="13" id="KW-0732">Signal</keyword>
<evidence type="ECO:0000256" key="5">
    <source>
        <dbReference type="ARBA" id="ARBA00022679"/>
    </source>
</evidence>
<reference evidence="15" key="1">
    <citation type="submission" date="2025-08" db="UniProtKB">
        <authorList>
            <consortium name="RefSeq"/>
        </authorList>
    </citation>
    <scope>IDENTIFICATION</scope>
</reference>
<evidence type="ECO:0000313" key="15">
    <source>
        <dbReference type="RefSeq" id="XP_013993112.1"/>
    </source>
</evidence>
<gene>
    <name evidence="15" type="primary">LOC106567841</name>
</gene>
<dbReference type="GO" id="GO:0015020">
    <property type="term" value="F:glucuronosyltransferase activity"/>
    <property type="evidence" value="ECO:0007669"/>
    <property type="project" value="UniProtKB-EC"/>
</dbReference>
<dbReference type="InterPro" id="IPR050271">
    <property type="entry name" value="UDP-glycosyltransferase"/>
</dbReference>
<comment type="subcellular location">
    <subcellularLocation>
        <location evidence="1">Endoplasmic reticulum membrane</location>
        <topology evidence="1">Single-pass membrane protein</topology>
    </subcellularLocation>
</comment>
<dbReference type="PROSITE" id="PS00375">
    <property type="entry name" value="UDPGT"/>
    <property type="match status" value="1"/>
</dbReference>
<comment type="similarity">
    <text evidence="2 11">Belongs to the UDP-glycosyltransferase family.</text>
</comment>
<dbReference type="RefSeq" id="XP_013993112.1">
    <property type="nucleotide sequence ID" value="XM_014137637.2"/>
</dbReference>
<evidence type="ECO:0000256" key="12">
    <source>
        <dbReference type="SAM" id="Phobius"/>
    </source>
</evidence>
<evidence type="ECO:0000256" key="10">
    <source>
        <dbReference type="ARBA" id="ARBA00023180"/>
    </source>
</evidence>
<feature type="transmembrane region" description="Helical" evidence="12">
    <location>
        <begin position="497"/>
        <end position="515"/>
    </location>
</feature>
<dbReference type="InterPro" id="IPR035595">
    <property type="entry name" value="UDP_glycos_trans_CS"/>
</dbReference>
<protein>
    <recommendedName>
        <fullName evidence="3">glucuronosyltransferase</fullName>
        <ecNumber evidence="3">2.4.1.17</ecNumber>
    </recommendedName>
</protein>
<evidence type="ECO:0000313" key="14">
    <source>
        <dbReference type="Proteomes" id="UP001652741"/>
    </source>
</evidence>
<dbReference type="Proteomes" id="UP001652741">
    <property type="component" value="Chromosome ssa13"/>
</dbReference>
<feature type="chain" id="PRO_5010233742" description="glucuronosyltransferase" evidence="13">
    <location>
        <begin position="28"/>
        <end position="537"/>
    </location>
</feature>
<name>A0A1S3LQ90_SALSA</name>
<evidence type="ECO:0000256" key="11">
    <source>
        <dbReference type="RuleBase" id="RU003718"/>
    </source>
</evidence>
<dbReference type="CDD" id="cd03784">
    <property type="entry name" value="GT1_Gtf-like"/>
    <property type="match status" value="1"/>
</dbReference>
<dbReference type="PANTHER" id="PTHR48043">
    <property type="entry name" value="EG:EG0003.4 PROTEIN-RELATED"/>
    <property type="match status" value="1"/>
</dbReference>
<evidence type="ECO:0000256" key="7">
    <source>
        <dbReference type="ARBA" id="ARBA00022824"/>
    </source>
</evidence>
<evidence type="ECO:0000256" key="6">
    <source>
        <dbReference type="ARBA" id="ARBA00022692"/>
    </source>
</evidence>
<dbReference type="InterPro" id="IPR002213">
    <property type="entry name" value="UDP_glucos_trans"/>
</dbReference>
<dbReference type="GeneID" id="106567841"/>
<evidence type="ECO:0000256" key="2">
    <source>
        <dbReference type="ARBA" id="ARBA00009995"/>
    </source>
</evidence>